<dbReference type="SUPFAM" id="SSF52096">
    <property type="entry name" value="ClpP/crotonase"/>
    <property type="match status" value="1"/>
</dbReference>
<keyword evidence="2 5" id="KW-0812">Transmembrane</keyword>
<dbReference type="Pfam" id="PF24961">
    <property type="entry name" value="NfeD_membrane"/>
    <property type="match status" value="1"/>
</dbReference>
<dbReference type="InterPro" id="IPR052165">
    <property type="entry name" value="Membrane_assoc_protease"/>
</dbReference>
<gene>
    <name evidence="9" type="ORF">QGM71_01735</name>
</gene>
<dbReference type="PANTHER" id="PTHR33507:SF3">
    <property type="entry name" value="INNER MEMBRANE PROTEIN YBBJ"/>
    <property type="match status" value="1"/>
</dbReference>
<dbReference type="InterPro" id="IPR012340">
    <property type="entry name" value="NA-bd_OB-fold"/>
</dbReference>
<name>A0ABU6KAP7_9BACI</name>
<feature type="domain" description="NfeD integral membrane" evidence="7">
    <location>
        <begin position="243"/>
        <end position="356"/>
    </location>
</feature>
<dbReference type="EMBL" id="JARZFX010000001">
    <property type="protein sequence ID" value="MEC5422213.1"/>
    <property type="molecule type" value="Genomic_DNA"/>
</dbReference>
<evidence type="ECO:0000259" key="6">
    <source>
        <dbReference type="Pfam" id="PF01957"/>
    </source>
</evidence>
<proteinExistence type="predicted"/>
<feature type="domain" description="NfeD-like C-terminal" evidence="6">
    <location>
        <begin position="388"/>
        <end position="441"/>
    </location>
</feature>
<keyword evidence="3 5" id="KW-1133">Transmembrane helix</keyword>
<feature type="transmembrane region" description="Helical" evidence="5">
    <location>
        <begin position="312"/>
        <end position="331"/>
    </location>
</feature>
<dbReference type="Gene3D" id="2.40.50.140">
    <property type="entry name" value="Nucleic acid-binding proteins"/>
    <property type="match status" value="1"/>
</dbReference>
<reference evidence="9 10" key="1">
    <citation type="journal article" date="2024" name="Int. J. Syst. Evol. Microbiol.">
        <title>Virgibacillus tibetensis sp. nov., isolated from salt lake on the Tibetan Plateau of China.</title>
        <authorList>
            <person name="Phurbu D."/>
            <person name="Liu Z.-X."/>
            <person name="Wang R."/>
            <person name="Zheng Y.-Y."/>
            <person name="Liu H.-C."/>
            <person name="Zhou Y.-G."/>
            <person name="Yu Y.-J."/>
            <person name="Li A.-H."/>
        </authorList>
    </citation>
    <scope>NUCLEOTIDE SEQUENCE [LARGE SCALE GENOMIC DNA]</scope>
    <source>
        <strain evidence="9 10">C22-A2</strain>
    </source>
</reference>
<dbReference type="Gene3D" id="3.90.226.10">
    <property type="entry name" value="2-enoyl-CoA Hydratase, Chain A, domain 1"/>
    <property type="match status" value="1"/>
</dbReference>
<sequence length="443" mass="47610">MSRKRSIRYIMFFIAFLFFTVFSLHQHTQASDSGKGKLVYFIPIEKEVERGLEAFLARTTQEAIEEGADHIVFEIDTPGGRVDSAGQIAKILQDLEIPTTSFIVNQALSAGSYIALNTDSIYMKPQATMGASGVITGDGNAADKKAQSAWLAAMRSAAESKGRDPLYATAMADESIDLPEYGAAEGEFLTLDPTQAVEVNYAEGIVDHRVALLNELSLSDATLIDTQPTFAEEIARFLTSPIVIPILLSVASLGLIVELYSPGFGIAGTMGLVSLVLFFYGHIIAGLAGFEAVVLLILGLILIFAEFFVTGGILGLLGVGSIIGSLFMSGYDIGHMSLSIGIAFLVATIASVILFRTIGMDKGFFRHIILRDQTTTELGYVSTVNRLELIGEEGLTVTPLRPSGAAVFEEKRLDVISEGGFIEAGKHVKVIKVEGARIVVREI</sequence>
<comment type="caution">
    <text evidence="9">The sequence shown here is derived from an EMBL/GenBank/DDBJ whole genome shotgun (WGS) entry which is preliminary data.</text>
</comment>
<dbReference type="PANTHER" id="PTHR33507">
    <property type="entry name" value="INNER MEMBRANE PROTEIN YBBJ"/>
    <property type="match status" value="1"/>
</dbReference>
<organism evidence="9 10">
    <name type="scientific">Virgibacillus tibetensis</name>
    <dbReference type="NCBI Taxonomy" id="3042313"/>
    <lineage>
        <taxon>Bacteria</taxon>
        <taxon>Bacillati</taxon>
        <taxon>Bacillota</taxon>
        <taxon>Bacilli</taxon>
        <taxon>Bacillales</taxon>
        <taxon>Bacillaceae</taxon>
        <taxon>Virgibacillus</taxon>
    </lineage>
</organism>
<dbReference type="InterPro" id="IPR056739">
    <property type="entry name" value="NfeD_membrane"/>
</dbReference>
<protein>
    <submittedName>
        <fullName evidence="9">Nodulation protein NfeD</fullName>
    </submittedName>
</protein>
<accession>A0ABU6KAP7</accession>
<evidence type="ECO:0000256" key="1">
    <source>
        <dbReference type="ARBA" id="ARBA00004141"/>
    </source>
</evidence>
<dbReference type="InterPro" id="IPR056738">
    <property type="entry name" value="NfeD1b_N"/>
</dbReference>
<comment type="subcellular location">
    <subcellularLocation>
        <location evidence="1">Membrane</location>
        <topology evidence="1">Multi-pass membrane protein</topology>
    </subcellularLocation>
</comment>
<evidence type="ECO:0000259" key="7">
    <source>
        <dbReference type="Pfam" id="PF24961"/>
    </source>
</evidence>
<evidence type="ECO:0000259" key="8">
    <source>
        <dbReference type="Pfam" id="PF25145"/>
    </source>
</evidence>
<dbReference type="InterPro" id="IPR002810">
    <property type="entry name" value="NfeD-like_C"/>
</dbReference>
<evidence type="ECO:0000313" key="9">
    <source>
        <dbReference type="EMBL" id="MEC5422213.1"/>
    </source>
</evidence>
<evidence type="ECO:0000256" key="4">
    <source>
        <dbReference type="ARBA" id="ARBA00023136"/>
    </source>
</evidence>
<dbReference type="Proteomes" id="UP001335737">
    <property type="component" value="Unassembled WGS sequence"/>
</dbReference>
<dbReference type="CDD" id="cd07021">
    <property type="entry name" value="Clp_protease_NfeD_like"/>
    <property type="match status" value="1"/>
</dbReference>
<dbReference type="Pfam" id="PF25145">
    <property type="entry name" value="NfeD1b_N"/>
    <property type="match status" value="1"/>
</dbReference>
<evidence type="ECO:0000313" key="10">
    <source>
        <dbReference type="Proteomes" id="UP001335737"/>
    </source>
</evidence>
<keyword evidence="10" id="KW-1185">Reference proteome</keyword>
<dbReference type="Pfam" id="PF01957">
    <property type="entry name" value="NfeD"/>
    <property type="match status" value="1"/>
</dbReference>
<feature type="transmembrane region" description="Helical" evidence="5">
    <location>
        <begin position="264"/>
        <end position="281"/>
    </location>
</feature>
<evidence type="ECO:0000256" key="5">
    <source>
        <dbReference type="SAM" id="Phobius"/>
    </source>
</evidence>
<feature type="transmembrane region" description="Helical" evidence="5">
    <location>
        <begin position="337"/>
        <end position="358"/>
    </location>
</feature>
<evidence type="ECO:0000256" key="2">
    <source>
        <dbReference type="ARBA" id="ARBA00022692"/>
    </source>
</evidence>
<dbReference type="InterPro" id="IPR029045">
    <property type="entry name" value="ClpP/crotonase-like_dom_sf"/>
</dbReference>
<evidence type="ECO:0000256" key="3">
    <source>
        <dbReference type="ARBA" id="ARBA00022989"/>
    </source>
</evidence>
<feature type="transmembrane region" description="Helical" evidence="5">
    <location>
        <begin position="287"/>
        <end position="305"/>
    </location>
</feature>
<feature type="domain" description="NfeD1b N-terminal" evidence="8">
    <location>
        <begin position="39"/>
        <end position="224"/>
    </location>
</feature>
<keyword evidence="4 5" id="KW-0472">Membrane</keyword>